<dbReference type="PATRIC" id="fig|70996.4.peg.262"/>
<evidence type="ECO:0000313" key="11">
    <source>
        <dbReference type="EMBL" id="KPL85349.1"/>
    </source>
</evidence>
<dbReference type="InterPro" id="IPR035906">
    <property type="entry name" value="MetI-like_sf"/>
</dbReference>
<dbReference type="InterPro" id="IPR000515">
    <property type="entry name" value="MetI-like"/>
</dbReference>
<keyword evidence="4 8" id="KW-1003">Cell membrane</keyword>
<dbReference type="NCBIfam" id="TIGR00974">
    <property type="entry name" value="3a0107s02c"/>
    <property type="match status" value="1"/>
</dbReference>
<proteinExistence type="inferred from homology"/>
<evidence type="ECO:0000256" key="4">
    <source>
        <dbReference type="ARBA" id="ARBA00022475"/>
    </source>
</evidence>
<dbReference type="GO" id="GO:0005315">
    <property type="term" value="F:phosphate transmembrane transporter activity"/>
    <property type="evidence" value="ECO:0007669"/>
    <property type="project" value="InterPro"/>
</dbReference>
<dbReference type="PANTHER" id="PTHR43470">
    <property type="entry name" value="PHOSPHATE TRANSPORT SYSTEM PERMEASE PROTEIN PSTA-RELATED"/>
    <property type="match status" value="1"/>
</dbReference>
<feature type="transmembrane region" description="Helical" evidence="8">
    <location>
        <begin position="185"/>
        <end position="211"/>
    </location>
</feature>
<evidence type="ECO:0000256" key="9">
    <source>
        <dbReference type="SAM" id="MobiDB-lite"/>
    </source>
</evidence>
<protein>
    <recommendedName>
        <fullName evidence="8">Phosphate transport system permease protein PstA</fullName>
    </recommendedName>
</protein>
<reference evidence="11 12" key="1">
    <citation type="submission" date="2015-07" db="EMBL/GenBank/DDBJ databases">
        <title>Whole genome sequence of Herpetosiphon geysericola DSM 7119.</title>
        <authorList>
            <person name="Hemp J."/>
            <person name="Ward L.M."/>
            <person name="Pace L.A."/>
            <person name="Fischer W.W."/>
        </authorList>
    </citation>
    <scope>NUCLEOTIDE SEQUENCE [LARGE SCALE GENOMIC DNA]</scope>
    <source>
        <strain evidence="11 12">DSM 7119</strain>
    </source>
</reference>
<dbReference type="Proteomes" id="UP000050277">
    <property type="component" value="Unassembled WGS sequence"/>
</dbReference>
<feature type="transmembrane region" description="Helical" evidence="8">
    <location>
        <begin position="231"/>
        <end position="248"/>
    </location>
</feature>
<comment type="similarity">
    <text evidence="2 8">Belongs to the binding-protein-dependent transport system permease family. CysTW subfamily.</text>
</comment>
<dbReference type="SUPFAM" id="SSF161098">
    <property type="entry name" value="MetI-like"/>
    <property type="match status" value="1"/>
</dbReference>
<evidence type="ECO:0000259" key="10">
    <source>
        <dbReference type="PROSITE" id="PS50928"/>
    </source>
</evidence>
<dbReference type="CDD" id="cd06261">
    <property type="entry name" value="TM_PBP2"/>
    <property type="match status" value="1"/>
</dbReference>
<keyword evidence="12" id="KW-1185">Reference proteome</keyword>
<evidence type="ECO:0000256" key="5">
    <source>
        <dbReference type="ARBA" id="ARBA00022692"/>
    </source>
</evidence>
<evidence type="ECO:0000313" key="12">
    <source>
        <dbReference type="Proteomes" id="UP000050277"/>
    </source>
</evidence>
<evidence type="ECO:0000256" key="7">
    <source>
        <dbReference type="ARBA" id="ARBA00023136"/>
    </source>
</evidence>
<dbReference type="AlphaFoldDB" id="A0A0P6Y6S0"/>
<feature type="domain" description="ABC transmembrane type-1" evidence="10">
    <location>
        <begin position="186"/>
        <end position="405"/>
    </location>
</feature>
<comment type="caution">
    <text evidence="8">Lacks conserved residue(s) required for the propagation of feature annotation.</text>
</comment>
<gene>
    <name evidence="11" type="ORF">SE18_16945</name>
</gene>
<dbReference type="Pfam" id="PF00528">
    <property type="entry name" value="BPD_transp_1"/>
    <property type="match status" value="1"/>
</dbReference>
<comment type="caution">
    <text evidence="11">The sequence shown here is derived from an EMBL/GenBank/DDBJ whole genome shotgun (WGS) entry which is preliminary data.</text>
</comment>
<dbReference type="STRING" id="70996.SE18_16945"/>
<feature type="transmembrane region" description="Helical" evidence="8">
    <location>
        <begin position="30"/>
        <end position="52"/>
    </location>
</feature>
<dbReference type="Gene3D" id="1.10.3720.10">
    <property type="entry name" value="MetI-like"/>
    <property type="match status" value="1"/>
</dbReference>
<name>A0A0P6Y6S0_9CHLR</name>
<dbReference type="OrthoDB" id="9785113at2"/>
<accession>A0A0P6Y6S0</accession>
<comment type="subcellular location">
    <subcellularLocation>
        <location evidence="1 8">Cell membrane</location>
        <topology evidence="1 8">Multi-pass membrane protein</topology>
    </subcellularLocation>
</comment>
<evidence type="ECO:0000256" key="8">
    <source>
        <dbReference type="RuleBase" id="RU363043"/>
    </source>
</evidence>
<evidence type="ECO:0000256" key="1">
    <source>
        <dbReference type="ARBA" id="ARBA00004651"/>
    </source>
</evidence>
<keyword evidence="5 8" id="KW-0812">Transmembrane</keyword>
<sequence length="416" mass="45682">MTTLNEDVKSGLPQGEASRRNIASRRRKGAIWRTIFLSATIFGLIALSLLIYNVANEVFGYVAIEYAVDPATLSDKPLDELNKDELVAVLQGNMRKNAFRTLENEKPMANRSDSEVYDLVVERVLKPQTLETWTLRDSWFNKAAIDAQVASDFPEAKLEFRSWISTSFLTTPMSSDPLRAGVRTALLGSLWMIAITILFAFPIGVGAAIYLEEYATDNRFNRIIQTNINNLAGVPSIIYGMLGLVIFVRTLEPITSGRMFGADSGNGRTIVAASLTMMLLILPIMIINGQEAIRAVPLSLRQASYGLGATKWQTIWHHVLPNALPGIFTGTILAISRAIGETAPLIVVGASTFIVTDPDGPFAKFTALPIQIYNWTSRPQPEFAHIAASAIVVLLVMLLSLNAIAVVLRNRFSKRG</sequence>
<feature type="region of interest" description="Disordered" evidence="9">
    <location>
        <begin position="1"/>
        <end position="20"/>
    </location>
</feature>
<evidence type="ECO:0000256" key="6">
    <source>
        <dbReference type="ARBA" id="ARBA00022989"/>
    </source>
</evidence>
<dbReference type="PROSITE" id="PS50928">
    <property type="entry name" value="ABC_TM1"/>
    <property type="match status" value="1"/>
</dbReference>
<evidence type="ECO:0000256" key="2">
    <source>
        <dbReference type="ARBA" id="ARBA00007069"/>
    </source>
</evidence>
<organism evidence="11 12">
    <name type="scientific">Herpetosiphon geysericola</name>
    <dbReference type="NCBI Taxonomy" id="70996"/>
    <lineage>
        <taxon>Bacteria</taxon>
        <taxon>Bacillati</taxon>
        <taxon>Chloroflexota</taxon>
        <taxon>Chloroflexia</taxon>
        <taxon>Herpetosiphonales</taxon>
        <taxon>Herpetosiphonaceae</taxon>
        <taxon>Herpetosiphon</taxon>
    </lineage>
</organism>
<keyword evidence="6 8" id="KW-1133">Transmembrane helix</keyword>
<dbReference type="PANTHER" id="PTHR43470:SF5">
    <property type="entry name" value="PHOSPHATE TRANSPORT SYSTEM PERMEASE PROTEIN PSTA"/>
    <property type="match status" value="1"/>
</dbReference>
<dbReference type="InterPro" id="IPR005672">
    <property type="entry name" value="Phosphate_PstA"/>
</dbReference>
<feature type="transmembrane region" description="Helical" evidence="8">
    <location>
        <begin position="383"/>
        <end position="408"/>
    </location>
</feature>
<dbReference type="GO" id="GO:0005886">
    <property type="term" value="C:plasma membrane"/>
    <property type="evidence" value="ECO:0007669"/>
    <property type="project" value="UniProtKB-SubCell"/>
</dbReference>
<dbReference type="RefSeq" id="WP_054535645.1">
    <property type="nucleotide sequence ID" value="NZ_LGKP01000025.1"/>
</dbReference>
<evidence type="ECO:0000256" key="3">
    <source>
        <dbReference type="ARBA" id="ARBA00022448"/>
    </source>
</evidence>
<feature type="transmembrane region" description="Helical" evidence="8">
    <location>
        <begin position="269"/>
        <end position="287"/>
    </location>
</feature>
<dbReference type="EMBL" id="LGKP01000025">
    <property type="protein sequence ID" value="KPL85349.1"/>
    <property type="molecule type" value="Genomic_DNA"/>
</dbReference>
<keyword evidence="3" id="KW-0813">Transport</keyword>
<dbReference type="GO" id="GO:0035435">
    <property type="term" value="P:phosphate ion transmembrane transport"/>
    <property type="evidence" value="ECO:0007669"/>
    <property type="project" value="InterPro"/>
</dbReference>
<keyword evidence="7 8" id="KW-0472">Membrane</keyword>